<dbReference type="InterPro" id="IPR001107">
    <property type="entry name" value="Band_7"/>
</dbReference>
<dbReference type="PANTHER" id="PTHR13806:SF46">
    <property type="entry name" value="FLOTILLIN-1-RELATED"/>
    <property type="match status" value="1"/>
</dbReference>
<dbReference type="GO" id="GO:0045807">
    <property type="term" value="P:positive regulation of endocytosis"/>
    <property type="evidence" value="ECO:0007669"/>
    <property type="project" value="TreeGrafter"/>
</dbReference>
<protein>
    <recommendedName>
        <fullName evidence="5">Band 7 domain-containing protein</fullName>
    </recommendedName>
</protein>
<dbReference type="GO" id="GO:0070528">
    <property type="term" value="P:protein kinase C signaling"/>
    <property type="evidence" value="ECO:0007669"/>
    <property type="project" value="TreeGrafter"/>
</dbReference>
<accession>A0AAD9KBF0</accession>
<dbReference type="GO" id="GO:0072659">
    <property type="term" value="P:protein localization to plasma membrane"/>
    <property type="evidence" value="ECO:0007669"/>
    <property type="project" value="TreeGrafter"/>
</dbReference>
<evidence type="ECO:0000313" key="7">
    <source>
        <dbReference type="Proteomes" id="UP001208570"/>
    </source>
</evidence>
<dbReference type="GO" id="GO:0002020">
    <property type="term" value="F:protease binding"/>
    <property type="evidence" value="ECO:0007669"/>
    <property type="project" value="TreeGrafter"/>
</dbReference>
<dbReference type="AlphaFoldDB" id="A0AAD9KBF0"/>
<keyword evidence="3" id="KW-0472">Membrane</keyword>
<dbReference type="GO" id="GO:2000049">
    <property type="term" value="P:positive regulation of cell-cell adhesion mediated by cadherin"/>
    <property type="evidence" value="ECO:0007669"/>
    <property type="project" value="TreeGrafter"/>
</dbReference>
<keyword evidence="7" id="KW-1185">Reference proteome</keyword>
<evidence type="ECO:0000256" key="3">
    <source>
        <dbReference type="ARBA" id="ARBA00023136"/>
    </source>
</evidence>
<evidence type="ECO:0000256" key="1">
    <source>
        <dbReference type="ARBA" id="ARBA00004370"/>
    </source>
</evidence>
<gene>
    <name evidence="6" type="ORF">LSH36_21g07061</name>
</gene>
<proteinExistence type="inferred from homology"/>
<dbReference type="GO" id="GO:0031410">
    <property type="term" value="C:cytoplasmic vesicle"/>
    <property type="evidence" value="ECO:0007669"/>
    <property type="project" value="TreeGrafter"/>
</dbReference>
<evidence type="ECO:0000256" key="2">
    <source>
        <dbReference type="ARBA" id="ARBA00007161"/>
    </source>
</evidence>
<dbReference type="CDD" id="cd03399">
    <property type="entry name" value="SPFH_flotillin"/>
    <property type="match status" value="1"/>
</dbReference>
<comment type="similarity">
    <text evidence="2 4">Belongs to the band 7/mec-2 family. Flotillin subfamily.</text>
</comment>
<comment type="caution">
    <text evidence="6">The sequence shown here is derived from an EMBL/GenBank/DDBJ whole genome shotgun (WGS) entry which is preliminary data.</text>
</comment>
<dbReference type="InterPro" id="IPR036013">
    <property type="entry name" value="Band_7/SPFH_dom_sf"/>
</dbReference>
<organism evidence="6 7">
    <name type="scientific">Paralvinella palmiformis</name>
    <dbReference type="NCBI Taxonomy" id="53620"/>
    <lineage>
        <taxon>Eukaryota</taxon>
        <taxon>Metazoa</taxon>
        <taxon>Spiralia</taxon>
        <taxon>Lophotrochozoa</taxon>
        <taxon>Annelida</taxon>
        <taxon>Polychaeta</taxon>
        <taxon>Sedentaria</taxon>
        <taxon>Canalipalpata</taxon>
        <taxon>Terebellida</taxon>
        <taxon>Terebelliformia</taxon>
        <taxon>Alvinellidae</taxon>
        <taxon>Paralvinella</taxon>
    </lineage>
</organism>
<dbReference type="PANTHER" id="PTHR13806">
    <property type="entry name" value="FLOTILLIN-RELATED"/>
    <property type="match status" value="1"/>
</dbReference>
<comment type="subcellular location">
    <subcellularLocation>
        <location evidence="1">Membrane</location>
    </subcellularLocation>
</comment>
<dbReference type="GO" id="GO:0016600">
    <property type="term" value="C:flotillin complex"/>
    <property type="evidence" value="ECO:0007669"/>
    <property type="project" value="TreeGrafter"/>
</dbReference>
<evidence type="ECO:0000256" key="4">
    <source>
        <dbReference type="RuleBase" id="RU366054"/>
    </source>
</evidence>
<dbReference type="SUPFAM" id="SSF117892">
    <property type="entry name" value="Band 7/SPFH domain"/>
    <property type="match status" value="1"/>
</dbReference>
<dbReference type="InterPro" id="IPR027705">
    <property type="entry name" value="Flotillin_fam"/>
</dbReference>
<dbReference type="Proteomes" id="UP001208570">
    <property type="component" value="Unassembled WGS sequence"/>
</dbReference>
<reference evidence="6" key="1">
    <citation type="journal article" date="2023" name="Mol. Biol. Evol.">
        <title>Third-Generation Sequencing Reveals the Adaptive Role of the Epigenome in Three Deep-Sea Polychaetes.</title>
        <authorList>
            <person name="Perez M."/>
            <person name="Aroh O."/>
            <person name="Sun Y."/>
            <person name="Lan Y."/>
            <person name="Juniper S.K."/>
            <person name="Young C.R."/>
            <person name="Angers B."/>
            <person name="Qian P.Y."/>
        </authorList>
    </citation>
    <scope>NUCLEOTIDE SEQUENCE</scope>
    <source>
        <strain evidence="6">P08H-3</strain>
    </source>
</reference>
<dbReference type="Gene3D" id="3.30.479.30">
    <property type="entry name" value="Band 7 domain"/>
    <property type="match status" value="1"/>
</dbReference>
<dbReference type="GO" id="GO:0002090">
    <property type="term" value="P:regulation of receptor internalization"/>
    <property type="evidence" value="ECO:0007669"/>
    <property type="project" value="TreeGrafter"/>
</dbReference>
<feature type="domain" description="Band 7" evidence="5">
    <location>
        <begin position="77"/>
        <end position="143"/>
    </location>
</feature>
<dbReference type="Pfam" id="PF01145">
    <property type="entry name" value="Band_7"/>
    <property type="match status" value="1"/>
</dbReference>
<evidence type="ECO:0000313" key="6">
    <source>
        <dbReference type="EMBL" id="KAK2168032.1"/>
    </source>
</evidence>
<name>A0AAD9KBF0_9ANNE</name>
<sequence length="319" mass="35518">MGNCCDCGFVSGGPNEVLVKSGCCEPEPFKVAGGRVWVWACCQRIQRLQLNTMTLVVRSEHVYSKYGVPITVTGIAQEIYQDRKKFAKAVFEVASSDFVQMGITVVSYTLKDIRDEEGYLKALGMTRTAQVKKDARIGEAEARKDAGEREARAEEQRLASKFMNEVEIAKAQRDFQLKQAAYDREVYTAKAQSELAYDLQAAKAKQRIREESIQIKVIERAQNIQVQEQEINKGHNGGRSSCSSYSEAEQMMKKADAWKEYQDAAMTDMVLDMLPKVAAEIAAPLATVKKITMVSSVNEDAPETCIINAVIRQLCGALM</sequence>
<evidence type="ECO:0000259" key="5">
    <source>
        <dbReference type="Pfam" id="PF01145"/>
    </source>
</evidence>
<dbReference type="EMBL" id="JAODUP010000021">
    <property type="protein sequence ID" value="KAK2168032.1"/>
    <property type="molecule type" value="Genomic_DNA"/>
</dbReference>
<dbReference type="GO" id="GO:1901890">
    <property type="term" value="P:positive regulation of cell junction assembly"/>
    <property type="evidence" value="ECO:0007669"/>
    <property type="project" value="TreeGrafter"/>
</dbReference>